<reference evidence="1 2" key="1">
    <citation type="submission" date="2023-10" db="EMBL/GenBank/DDBJ databases">
        <title>Chromosome-scale genome assembly provides insights into flower coloration mechanisms of Canna indica.</title>
        <authorList>
            <person name="Li C."/>
        </authorList>
    </citation>
    <scope>NUCLEOTIDE SEQUENCE [LARGE SCALE GENOMIC DNA]</scope>
    <source>
        <tissue evidence="1">Flower</tissue>
    </source>
</reference>
<dbReference type="GO" id="GO:0000145">
    <property type="term" value="C:exocyst"/>
    <property type="evidence" value="ECO:0007669"/>
    <property type="project" value="InterPro"/>
</dbReference>
<dbReference type="PANTHER" id="PTHR12542">
    <property type="entry name" value="EXOCYST COMPLEX PROTEIN EXO70"/>
    <property type="match status" value="1"/>
</dbReference>
<protein>
    <submittedName>
        <fullName evidence="1">Exocyst complex component EXO70B1</fullName>
    </submittedName>
</protein>
<proteinExistence type="predicted"/>
<name>A0AAQ3KYH6_9LILI</name>
<dbReference type="AlphaFoldDB" id="A0AAQ3KYH6"/>
<dbReference type="EMBL" id="CP136897">
    <property type="protein sequence ID" value="WOL17388.1"/>
    <property type="molecule type" value="Genomic_DNA"/>
</dbReference>
<dbReference type="Gene3D" id="1.20.1280.170">
    <property type="entry name" value="Exocyst complex component Exo70"/>
    <property type="match status" value="1"/>
</dbReference>
<organism evidence="1 2">
    <name type="scientific">Canna indica</name>
    <name type="common">Indian-shot</name>
    <dbReference type="NCBI Taxonomy" id="4628"/>
    <lineage>
        <taxon>Eukaryota</taxon>
        <taxon>Viridiplantae</taxon>
        <taxon>Streptophyta</taxon>
        <taxon>Embryophyta</taxon>
        <taxon>Tracheophyta</taxon>
        <taxon>Spermatophyta</taxon>
        <taxon>Magnoliopsida</taxon>
        <taxon>Liliopsida</taxon>
        <taxon>Zingiberales</taxon>
        <taxon>Cannaceae</taxon>
        <taxon>Canna</taxon>
    </lineage>
</organism>
<dbReference type="SUPFAM" id="SSF74788">
    <property type="entry name" value="Cullin repeat-like"/>
    <property type="match status" value="1"/>
</dbReference>
<accession>A0AAQ3KYH6</accession>
<evidence type="ECO:0000313" key="1">
    <source>
        <dbReference type="EMBL" id="WOL17388.1"/>
    </source>
</evidence>
<dbReference type="InterPro" id="IPR016159">
    <property type="entry name" value="Cullin_repeat-like_dom_sf"/>
</dbReference>
<evidence type="ECO:0000313" key="2">
    <source>
        <dbReference type="Proteomes" id="UP001327560"/>
    </source>
</evidence>
<dbReference type="PANTHER" id="PTHR12542:SF96">
    <property type="entry name" value="EXOCYST COMPLEX COMPONENT EXO70B1"/>
    <property type="match status" value="1"/>
</dbReference>
<dbReference type="InterPro" id="IPR004140">
    <property type="entry name" value="Exo70"/>
</dbReference>
<dbReference type="GO" id="GO:0006887">
    <property type="term" value="P:exocytosis"/>
    <property type="evidence" value="ECO:0007669"/>
    <property type="project" value="InterPro"/>
</dbReference>
<gene>
    <name evidence="1" type="ORF">Cni_G26180</name>
</gene>
<keyword evidence="2" id="KW-1185">Reference proteome</keyword>
<dbReference type="Proteomes" id="UP001327560">
    <property type="component" value="Chromosome 8"/>
</dbReference>
<sequence>MLVAMESMEAFGLNADLNKHASPAAKPLIDRVDLLRRLCILRLDEEFRSISGPTEPTILQDYEYDDHPYHDSGELDEQIPTGNPVNGYDIIIDSLPPGAIADLNDIARRMTTAGFGHECCETYAGFCRSFFDESVAILAFSRLPLTDS</sequence>